<dbReference type="InterPro" id="IPR036714">
    <property type="entry name" value="SDH_sf"/>
</dbReference>
<dbReference type="GO" id="GO:0006099">
    <property type="term" value="P:tricarboxylic acid cycle"/>
    <property type="evidence" value="ECO:0007669"/>
    <property type="project" value="TreeGrafter"/>
</dbReference>
<gene>
    <name evidence="6" type="ORF">T440DRAFT_505149</name>
</gene>
<dbReference type="PANTHER" id="PTHR12469:SF2">
    <property type="entry name" value="SUCCINATE DEHYDROGENASE ASSEMBLY FACTOR 2, MITOCHONDRIAL"/>
    <property type="match status" value="1"/>
</dbReference>
<keyword evidence="7" id="KW-1185">Reference proteome</keyword>
<dbReference type="HAMAP" id="MF_03057">
    <property type="entry name" value="SDHAF2"/>
    <property type="match status" value="1"/>
</dbReference>
<dbReference type="FunFam" id="1.10.150.250:FF:000002">
    <property type="entry name" value="Succinate dehydrogenase assembly factor 2, mitochondrial"/>
    <property type="match status" value="1"/>
</dbReference>
<dbReference type="AlphaFoldDB" id="A0A6A7BF24"/>
<dbReference type="GO" id="GO:0006121">
    <property type="term" value="P:mitochondrial electron transport, succinate to ubiquinone"/>
    <property type="evidence" value="ECO:0007669"/>
    <property type="project" value="UniProtKB-UniRule"/>
</dbReference>
<evidence type="ECO:0000256" key="3">
    <source>
        <dbReference type="ARBA" id="ARBA00023186"/>
    </source>
</evidence>
<comment type="subcellular location">
    <subcellularLocation>
        <location evidence="1 4">Mitochondrion matrix</location>
    </subcellularLocation>
</comment>
<evidence type="ECO:0000256" key="2">
    <source>
        <dbReference type="ARBA" id="ARBA00023128"/>
    </source>
</evidence>
<comment type="similarity">
    <text evidence="4">Belongs to the SDHAF2 family.</text>
</comment>
<evidence type="ECO:0000256" key="4">
    <source>
        <dbReference type="HAMAP-Rule" id="MF_03057"/>
    </source>
</evidence>
<evidence type="ECO:0000256" key="5">
    <source>
        <dbReference type="SAM" id="MobiDB-lite"/>
    </source>
</evidence>
<proteinExistence type="inferred from homology"/>
<name>A0A6A7BF24_9PLEO</name>
<dbReference type="OrthoDB" id="284292at2759"/>
<evidence type="ECO:0000313" key="7">
    <source>
        <dbReference type="Proteomes" id="UP000799423"/>
    </source>
</evidence>
<reference evidence="6" key="1">
    <citation type="submission" date="2020-01" db="EMBL/GenBank/DDBJ databases">
        <authorList>
            <consortium name="DOE Joint Genome Institute"/>
            <person name="Haridas S."/>
            <person name="Albert R."/>
            <person name="Binder M."/>
            <person name="Bloem J."/>
            <person name="Labutti K."/>
            <person name="Salamov A."/>
            <person name="Andreopoulos B."/>
            <person name="Baker S.E."/>
            <person name="Barry K."/>
            <person name="Bills G."/>
            <person name="Bluhm B.H."/>
            <person name="Cannon C."/>
            <person name="Castanera R."/>
            <person name="Culley D.E."/>
            <person name="Daum C."/>
            <person name="Ezra D."/>
            <person name="Gonzalez J.B."/>
            <person name="Henrissat B."/>
            <person name="Kuo A."/>
            <person name="Liang C."/>
            <person name="Lipzen A."/>
            <person name="Lutzoni F."/>
            <person name="Magnuson J."/>
            <person name="Mondo S."/>
            <person name="Nolan M."/>
            <person name="Ohm R."/>
            <person name="Pangilinan J."/>
            <person name="Park H.-J."/>
            <person name="Ramirez L."/>
            <person name="Alfaro M."/>
            <person name="Sun H."/>
            <person name="Tritt A."/>
            <person name="Yoshinaga Y."/>
            <person name="Zwiers L.-H."/>
            <person name="Turgeon B.G."/>
            <person name="Goodwin S.B."/>
            <person name="Spatafora J.W."/>
            <person name="Crous P.W."/>
            <person name="Grigoriev I.V."/>
        </authorList>
    </citation>
    <scope>NUCLEOTIDE SEQUENCE</scope>
    <source>
        <strain evidence="6">IPT5</strain>
    </source>
</reference>
<dbReference type="GO" id="GO:0005759">
    <property type="term" value="C:mitochondrial matrix"/>
    <property type="evidence" value="ECO:0007669"/>
    <property type="project" value="UniProtKB-SubCell"/>
</dbReference>
<dbReference type="SUPFAM" id="SSF109910">
    <property type="entry name" value="YgfY-like"/>
    <property type="match status" value="1"/>
</dbReference>
<dbReference type="InterPro" id="IPR005631">
    <property type="entry name" value="SDH"/>
</dbReference>
<dbReference type="Proteomes" id="UP000799423">
    <property type="component" value="Unassembled WGS sequence"/>
</dbReference>
<comment type="function">
    <text evidence="4">Plays an essential role in the assembly of succinate dehydrogenase (SDH), an enzyme complex (also referred to as respiratory complex II) that is a component of both the tricarboxylic acid (TCA) cycle and the mitochondrial electron transport chain, and which couples the oxidation of succinate to fumarate with the reduction of ubiquinone (coenzyme Q) to ubiquinol. Required for flavinylation (covalent attachment of FAD) of the flavoprotein subunit of the SDH catalytic dimer.</text>
</comment>
<dbReference type="Gene3D" id="1.10.150.250">
    <property type="entry name" value="Flavinator of succinate dehydrogenase"/>
    <property type="match status" value="1"/>
</dbReference>
<evidence type="ECO:0000256" key="1">
    <source>
        <dbReference type="ARBA" id="ARBA00004305"/>
    </source>
</evidence>
<sequence>MLFPGNMYSNHADPHEILQPQTNGTGVDLWDLFRDFTTGPTSKECGIFNDATVTHKEHLYVDPTSVLGNATPACHHQTTRSLSELGSVDSQFLPLYNAPFPLELNMYPGVGSLRRPQVSSPQPTQGLIVPNFDDTKAKGVIYNNKIAQFPEIGDARFHTIGYVCDEEDKEYVFKCGDLGCSDKSFGRWTDLKRHYEGAHAVARRATFWCAVQGCDRSEAFGDRPFPRKDKLADHLDLRKNRLVARSSRVLLSAQRTQCRAFSFSTIRSNEFEALNKRTNDTSEKYRNFQKSKPLNPHMTNTTSTIANEMPSVGTDAPPPELITNVDPNFQPKDGVPENTERMTGGTQGSKGKDVSGSNSELGVGEMEGAKFKVEPIRRTGEDANTMRARLLYQSRKRGTLESDLLLSTFADAHLSTMSAPLLEQYDLFLDENDWDIYYWATQEPTPTSHETAEGGGSMMSTPNAQGKESKTGTKVQEKDERTREPATGEWAQTVGTFKPAYRPVPSRWKGSEILSMLRRHVNERKAGGVIEGEGSEKKEGKGLGMMPEIKNFDQ</sequence>
<feature type="compositionally biased region" description="Basic and acidic residues" evidence="5">
    <location>
        <begin position="467"/>
        <end position="486"/>
    </location>
</feature>
<dbReference type="InterPro" id="IPR028882">
    <property type="entry name" value="SDHAF2"/>
</dbReference>
<dbReference type="GO" id="GO:0034553">
    <property type="term" value="P:mitochondrial respiratory chain complex II assembly"/>
    <property type="evidence" value="ECO:0007669"/>
    <property type="project" value="TreeGrafter"/>
</dbReference>
<feature type="region of interest" description="Disordered" evidence="5">
    <location>
        <begin position="329"/>
        <end position="362"/>
    </location>
</feature>
<evidence type="ECO:0000313" key="6">
    <source>
        <dbReference type="EMBL" id="KAF2854096.1"/>
    </source>
</evidence>
<keyword evidence="3 4" id="KW-0143">Chaperone</keyword>
<dbReference type="PANTHER" id="PTHR12469">
    <property type="entry name" value="PROTEIN EMI5 HOMOLOG, MITOCHONDRIAL"/>
    <property type="match status" value="1"/>
</dbReference>
<dbReference type="EMBL" id="MU006293">
    <property type="protein sequence ID" value="KAF2854096.1"/>
    <property type="molecule type" value="Genomic_DNA"/>
</dbReference>
<feature type="region of interest" description="Disordered" evidence="5">
    <location>
        <begin position="525"/>
        <end position="554"/>
    </location>
</feature>
<feature type="region of interest" description="Disordered" evidence="5">
    <location>
        <begin position="445"/>
        <end position="488"/>
    </location>
</feature>
<accession>A0A6A7BF24</accession>
<organism evidence="6 7">
    <name type="scientific">Plenodomus tracheiphilus IPT5</name>
    <dbReference type="NCBI Taxonomy" id="1408161"/>
    <lineage>
        <taxon>Eukaryota</taxon>
        <taxon>Fungi</taxon>
        <taxon>Dikarya</taxon>
        <taxon>Ascomycota</taxon>
        <taxon>Pezizomycotina</taxon>
        <taxon>Dothideomycetes</taxon>
        <taxon>Pleosporomycetidae</taxon>
        <taxon>Pleosporales</taxon>
        <taxon>Pleosporineae</taxon>
        <taxon>Leptosphaeriaceae</taxon>
        <taxon>Plenodomus</taxon>
    </lineage>
</organism>
<dbReference type="Pfam" id="PF03937">
    <property type="entry name" value="Sdh5"/>
    <property type="match status" value="1"/>
</dbReference>
<protein>
    <recommendedName>
        <fullName evidence="4">Succinate dehydrogenase assembly factor 2, mitochondrial</fullName>
        <shortName evidence="4">SDH assembly factor 2</shortName>
        <shortName evidence="4">SDHAF2</shortName>
    </recommendedName>
</protein>
<comment type="subunit">
    <text evidence="4">Interacts with the flavoprotein subunit within the SDH catalytic dimer.</text>
</comment>
<keyword evidence="2 4" id="KW-0496">Mitochondrion</keyword>